<organism evidence="1 2">
    <name type="scientific">Kordia antarctica</name>
    <dbReference type="NCBI Taxonomy" id="1218801"/>
    <lineage>
        <taxon>Bacteria</taxon>
        <taxon>Pseudomonadati</taxon>
        <taxon>Bacteroidota</taxon>
        <taxon>Flavobacteriia</taxon>
        <taxon>Flavobacteriales</taxon>
        <taxon>Flavobacteriaceae</taxon>
        <taxon>Kordia</taxon>
    </lineage>
</organism>
<evidence type="ECO:0000313" key="1">
    <source>
        <dbReference type="EMBL" id="QHI38169.1"/>
    </source>
</evidence>
<dbReference type="Proteomes" id="UP000464657">
    <property type="component" value="Chromosome"/>
</dbReference>
<dbReference type="AlphaFoldDB" id="A0A7L4ZP13"/>
<reference evidence="1 2" key="1">
    <citation type="journal article" date="2013" name="Int. J. Syst. Evol. Microbiol.">
        <title>Kordia antarctica sp. nov., isolated from Antarctic seawater.</title>
        <authorList>
            <person name="Baek K."/>
            <person name="Choi A."/>
            <person name="Kang I."/>
            <person name="Lee K."/>
            <person name="Cho J.C."/>
        </authorList>
    </citation>
    <scope>NUCLEOTIDE SEQUENCE [LARGE SCALE GENOMIC DNA]</scope>
    <source>
        <strain evidence="1 2">IMCC3317</strain>
    </source>
</reference>
<name>A0A7L4ZP13_9FLAO</name>
<keyword evidence="2" id="KW-1185">Reference proteome</keyword>
<evidence type="ECO:0000313" key="2">
    <source>
        <dbReference type="Proteomes" id="UP000464657"/>
    </source>
</evidence>
<protein>
    <submittedName>
        <fullName evidence="1">Uncharacterized protein</fullName>
    </submittedName>
</protein>
<accession>A0A7L4ZP13</accession>
<proteinExistence type="predicted"/>
<dbReference type="KEGG" id="kan:IMCC3317_35560"/>
<gene>
    <name evidence="1" type="ORF">IMCC3317_35560</name>
</gene>
<sequence>MLKNILKLDGVKSLSKKSQQEINGGRRPPFVCDVICPTYCHCIDAYNDYCVFSSGPKQGQYCTDL</sequence>
<dbReference type="EMBL" id="CP019288">
    <property type="protein sequence ID" value="QHI38169.1"/>
    <property type="molecule type" value="Genomic_DNA"/>
</dbReference>